<evidence type="ECO:0000256" key="1">
    <source>
        <dbReference type="SAM" id="MobiDB-lite"/>
    </source>
</evidence>
<dbReference type="Proteomes" id="UP000544331">
    <property type="component" value="Unassembled WGS sequence"/>
</dbReference>
<keyword evidence="4" id="KW-1185">Reference proteome</keyword>
<evidence type="ECO:0000313" key="3">
    <source>
        <dbReference type="EMBL" id="KAF5724628.1"/>
    </source>
</evidence>
<evidence type="ECO:0000313" key="4">
    <source>
        <dbReference type="Proteomes" id="UP000544331"/>
    </source>
</evidence>
<feature type="region of interest" description="Disordered" evidence="1">
    <location>
        <begin position="168"/>
        <end position="196"/>
    </location>
</feature>
<dbReference type="AlphaFoldDB" id="A0A8H5Z4Q2"/>
<accession>A0A8H5Z4Q2</accession>
<dbReference type="EMBL" id="JAAOAN010000030">
    <property type="protein sequence ID" value="KAF5724628.1"/>
    <property type="molecule type" value="Genomic_DNA"/>
</dbReference>
<organism evidence="3 4">
    <name type="scientific">Fusarium mundagurra</name>
    <dbReference type="NCBI Taxonomy" id="1567541"/>
    <lineage>
        <taxon>Eukaryota</taxon>
        <taxon>Fungi</taxon>
        <taxon>Dikarya</taxon>
        <taxon>Ascomycota</taxon>
        <taxon>Pezizomycotina</taxon>
        <taxon>Sordariomycetes</taxon>
        <taxon>Hypocreomycetidae</taxon>
        <taxon>Hypocreales</taxon>
        <taxon>Nectriaceae</taxon>
        <taxon>Fusarium</taxon>
        <taxon>Fusarium fujikuroi species complex</taxon>
    </lineage>
</organism>
<feature type="chain" id="PRO_5034723545" evidence="2">
    <location>
        <begin position="21"/>
        <end position="323"/>
    </location>
</feature>
<feature type="compositionally biased region" description="Gly residues" evidence="1">
    <location>
        <begin position="179"/>
        <end position="196"/>
    </location>
</feature>
<protein>
    <submittedName>
        <fullName evidence="3">Uncharacterized protein</fullName>
    </submittedName>
</protein>
<sequence>MPSLLTLSMIVGTIATPVLADIYNVNVPSGFFSGPQSGIGSWYRASAGQDSTNGQSWCGYIYYNSDPVFAPSLEAMGGATYNSNPNAWRQQTRKYCGLEAKVTDPTTGKSQLMYIGDSFDDQWVRTPASIDIMIDAYSNIHGNPNGDKNNVIKGVQWELTGRVNTQYAAPGASWPPTSGGSGGSSGGGSGGSSSTGGLGAKCDGQTKLCNSGLTCLSPDGVCSDQACNWGDGLAAQVSRAKSPRTVSAAFARLRKIIQLPSLSILYLLPSYLKILLKLSTLAALCLQIFAVKIFQNLKMSFAFLVCSLRSFDLSFMSFIDASL</sequence>
<dbReference type="OrthoDB" id="428177at2759"/>
<feature type="signal peptide" evidence="2">
    <location>
        <begin position="1"/>
        <end position="20"/>
    </location>
</feature>
<proteinExistence type="predicted"/>
<name>A0A8H5Z4Q2_9HYPO</name>
<evidence type="ECO:0000256" key="2">
    <source>
        <dbReference type="SAM" id="SignalP"/>
    </source>
</evidence>
<comment type="caution">
    <text evidence="3">The sequence shown here is derived from an EMBL/GenBank/DDBJ whole genome shotgun (WGS) entry which is preliminary data.</text>
</comment>
<reference evidence="3 4" key="1">
    <citation type="submission" date="2020-05" db="EMBL/GenBank/DDBJ databases">
        <title>Identification and distribution of gene clusters putatively required for synthesis of sphingolipid metabolism inhibitors in phylogenetically diverse species of the filamentous fungus Fusarium.</title>
        <authorList>
            <person name="Kim H.-S."/>
            <person name="Busman M."/>
            <person name="Brown D.W."/>
            <person name="Divon H."/>
            <person name="Uhlig S."/>
            <person name="Proctor R.H."/>
        </authorList>
    </citation>
    <scope>NUCLEOTIDE SEQUENCE [LARGE SCALE GENOMIC DNA]</scope>
    <source>
        <strain evidence="3 4">NRRL 66235</strain>
    </source>
</reference>
<gene>
    <name evidence="3" type="ORF">FMUND_672</name>
</gene>
<keyword evidence="2" id="KW-0732">Signal</keyword>